<dbReference type="InterPro" id="IPR050109">
    <property type="entry name" value="HTH-type_TetR-like_transc_reg"/>
</dbReference>
<keyword evidence="6" id="KW-1185">Reference proteome</keyword>
<gene>
    <name evidence="5" type="ORF">AQ490_15610</name>
</gene>
<dbReference type="Gene3D" id="1.10.10.60">
    <property type="entry name" value="Homeodomain-like"/>
    <property type="match status" value="1"/>
</dbReference>
<feature type="region of interest" description="Disordered" evidence="2">
    <location>
        <begin position="1"/>
        <end position="22"/>
    </location>
</feature>
<keyword evidence="1" id="KW-0238">DNA-binding</keyword>
<name>A0A0T6LWX1_WENVI</name>
<accession>A0A0T6LWX1</accession>
<dbReference type="Pfam" id="PF17920">
    <property type="entry name" value="TetR_C_16"/>
    <property type="match status" value="1"/>
</dbReference>
<dbReference type="Proteomes" id="UP000050867">
    <property type="component" value="Unassembled WGS sequence"/>
</dbReference>
<evidence type="ECO:0008006" key="7">
    <source>
        <dbReference type="Google" id="ProtNLM"/>
    </source>
</evidence>
<evidence type="ECO:0000259" key="4">
    <source>
        <dbReference type="Pfam" id="PF17920"/>
    </source>
</evidence>
<dbReference type="SUPFAM" id="SSF48498">
    <property type="entry name" value="Tetracyclin repressor-like, C-terminal domain"/>
    <property type="match status" value="1"/>
</dbReference>
<proteinExistence type="predicted"/>
<feature type="domain" description="Tetracyclin repressor-like C-terminal" evidence="4">
    <location>
        <begin position="94"/>
        <end position="199"/>
    </location>
</feature>
<dbReference type="InterPro" id="IPR041678">
    <property type="entry name" value="TetR_C_16"/>
</dbReference>
<evidence type="ECO:0000313" key="6">
    <source>
        <dbReference type="Proteomes" id="UP000050867"/>
    </source>
</evidence>
<dbReference type="GO" id="GO:0000976">
    <property type="term" value="F:transcription cis-regulatory region binding"/>
    <property type="evidence" value="ECO:0007669"/>
    <property type="project" value="TreeGrafter"/>
</dbReference>
<evidence type="ECO:0000256" key="1">
    <source>
        <dbReference type="ARBA" id="ARBA00023125"/>
    </source>
</evidence>
<dbReference type="PANTHER" id="PTHR30055:SF235">
    <property type="entry name" value="TRANSCRIPTIONAL REGULATORY PROTEIN"/>
    <property type="match status" value="1"/>
</dbReference>
<dbReference type="RefSeq" id="WP_018381618.1">
    <property type="nucleotide sequence ID" value="NZ_LLZU01000005.1"/>
</dbReference>
<dbReference type="InterPro" id="IPR009057">
    <property type="entry name" value="Homeodomain-like_sf"/>
</dbReference>
<dbReference type="GO" id="GO:0003700">
    <property type="term" value="F:DNA-binding transcription factor activity"/>
    <property type="evidence" value="ECO:0007669"/>
    <property type="project" value="TreeGrafter"/>
</dbReference>
<dbReference type="AlphaFoldDB" id="A0A0T6LWX1"/>
<organism evidence="5 6">
    <name type="scientific">Wenjunlia vitaminophila</name>
    <name type="common">Streptomyces vitaminophilus</name>
    <dbReference type="NCBI Taxonomy" id="76728"/>
    <lineage>
        <taxon>Bacteria</taxon>
        <taxon>Bacillati</taxon>
        <taxon>Actinomycetota</taxon>
        <taxon>Actinomycetes</taxon>
        <taxon>Kitasatosporales</taxon>
        <taxon>Streptomycetaceae</taxon>
        <taxon>Wenjunlia</taxon>
    </lineage>
</organism>
<protein>
    <recommendedName>
        <fullName evidence="7">TetR family transcriptional regulator</fullName>
    </recommendedName>
</protein>
<feature type="domain" description="HTH tetR-type" evidence="3">
    <location>
        <begin position="27"/>
        <end position="72"/>
    </location>
</feature>
<dbReference type="EMBL" id="LLZU01000005">
    <property type="protein sequence ID" value="KRV50504.1"/>
    <property type="molecule type" value="Genomic_DNA"/>
</dbReference>
<evidence type="ECO:0000256" key="2">
    <source>
        <dbReference type="SAM" id="MobiDB-lite"/>
    </source>
</evidence>
<dbReference type="InterPro" id="IPR036271">
    <property type="entry name" value="Tet_transcr_reg_TetR-rel_C_sf"/>
</dbReference>
<reference evidence="5 6" key="1">
    <citation type="submission" date="2015-10" db="EMBL/GenBank/DDBJ databases">
        <title>Draft genome sequence of pyrrolomycin-producing Streptomyces vitaminophilus.</title>
        <authorList>
            <person name="Graham D.E."/>
            <person name="Mahan K.M."/>
            <person name="Klingeman D.M."/>
            <person name="Hettich R.L."/>
            <person name="Parry R.J."/>
        </authorList>
    </citation>
    <scope>NUCLEOTIDE SEQUENCE [LARGE SCALE GENOMIC DNA]</scope>
    <source>
        <strain evidence="5 6">ATCC 31673</strain>
    </source>
</reference>
<dbReference type="SUPFAM" id="SSF46689">
    <property type="entry name" value="Homeodomain-like"/>
    <property type="match status" value="1"/>
</dbReference>
<dbReference type="STRING" id="76728.AQ490_15610"/>
<evidence type="ECO:0000313" key="5">
    <source>
        <dbReference type="EMBL" id="KRV50504.1"/>
    </source>
</evidence>
<dbReference type="Gene3D" id="1.10.357.10">
    <property type="entry name" value="Tetracycline Repressor, domain 2"/>
    <property type="match status" value="1"/>
</dbReference>
<dbReference type="PANTHER" id="PTHR30055">
    <property type="entry name" value="HTH-TYPE TRANSCRIPTIONAL REGULATOR RUTR"/>
    <property type="match status" value="1"/>
</dbReference>
<sequence length="220" mass="23603">MARKRATRPGFRPLGPRPGRPDTRADIIRAAKRQFAQGYTSCSLRAVAREAGVDPSLVVQFFGNKEGLYLAAMADVMPGDEVVGRIVGDASMGVGERIADYYFGLWNDVETRGPLQAMLMSAASYRPAADMLREFVSRELVGKVADRAVADRAELRAALASSHLVGTAMICYVVRMAPLADLPLAELARFVGATIDAYLFGPLPLSASWNRPGGLDGGAE</sequence>
<dbReference type="Pfam" id="PF00440">
    <property type="entry name" value="TetR_N"/>
    <property type="match status" value="1"/>
</dbReference>
<evidence type="ECO:0000259" key="3">
    <source>
        <dbReference type="Pfam" id="PF00440"/>
    </source>
</evidence>
<dbReference type="InterPro" id="IPR001647">
    <property type="entry name" value="HTH_TetR"/>
</dbReference>
<dbReference type="eggNOG" id="COG1309">
    <property type="taxonomic scope" value="Bacteria"/>
</dbReference>
<dbReference type="OrthoDB" id="3210235at2"/>
<comment type="caution">
    <text evidence="5">The sequence shown here is derived from an EMBL/GenBank/DDBJ whole genome shotgun (WGS) entry which is preliminary data.</text>
</comment>